<feature type="domain" description="D-isomer specific 2-hydroxyacid dehydrogenase NAD-binding" evidence="4">
    <location>
        <begin position="104"/>
        <end position="211"/>
    </location>
</feature>
<protein>
    <recommendedName>
        <fullName evidence="4">D-isomer specific 2-hydroxyacid dehydrogenase NAD-binding domain-containing protein</fullName>
    </recommendedName>
</protein>
<dbReference type="CDD" id="cd12173">
    <property type="entry name" value="PGDH_4"/>
    <property type="match status" value="1"/>
</dbReference>
<evidence type="ECO:0000313" key="5">
    <source>
        <dbReference type="EMBL" id="GAI41154.1"/>
    </source>
</evidence>
<dbReference type="InterPro" id="IPR029753">
    <property type="entry name" value="D-isomer_DH_CS"/>
</dbReference>
<comment type="similarity">
    <text evidence="1">Belongs to the D-isomer specific 2-hydroxyacid dehydrogenase family.</text>
</comment>
<evidence type="ECO:0000256" key="1">
    <source>
        <dbReference type="ARBA" id="ARBA00005854"/>
    </source>
</evidence>
<dbReference type="SUPFAM" id="SSF51735">
    <property type="entry name" value="NAD(P)-binding Rossmann-fold domains"/>
    <property type="match status" value="1"/>
</dbReference>
<name>X1QD08_9ZZZZ</name>
<dbReference type="FunFam" id="3.40.50.720:FF:000038">
    <property type="entry name" value="D-3-phosphoglycerate dehydrogenase"/>
    <property type="match status" value="1"/>
</dbReference>
<dbReference type="GO" id="GO:0051287">
    <property type="term" value="F:NAD binding"/>
    <property type="evidence" value="ECO:0007669"/>
    <property type="project" value="InterPro"/>
</dbReference>
<dbReference type="InterPro" id="IPR006140">
    <property type="entry name" value="D-isomer_DH_NAD-bd"/>
</dbReference>
<dbReference type="InterPro" id="IPR036291">
    <property type="entry name" value="NAD(P)-bd_dom_sf"/>
</dbReference>
<dbReference type="InterPro" id="IPR029752">
    <property type="entry name" value="D-isomer_DH_CS1"/>
</dbReference>
<dbReference type="InterPro" id="IPR050857">
    <property type="entry name" value="D-2-hydroxyacid_DH"/>
</dbReference>
<gene>
    <name evidence="5" type="ORF">S06H3_50183</name>
</gene>
<sequence length="221" mass="23625">MKVLVADPIADEGIDILRSYAQVDIKLGLKPEEIISIIGDYEALVIRSQTQVSAKVIEAGKKLQVIARAGVGVDNIAVDEATRRGIVVVNAPTGNAISAAEHTIALMLSLARHIPQANAMLKSGVWRRSDFIGTEVRNKTLGIIGLGNIGSEVARRAQGLEMKLIAYDPFISVDYAHNLQVELVSLEQLLGESDFITLHLPLTASTRALIGGVPSSLSGNR</sequence>
<dbReference type="EMBL" id="BARV01031745">
    <property type="protein sequence ID" value="GAI41154.1"/>
    <property type="molecule type" value="Genomic_DNA"/>
</dbReference>
<dbReference type="Pfam" id="PF02826">
    <property type="entry name" value="2-Hacid_dh_C"/>
    <property type="match status" value="1"/>
</dbReference>
<evidence type="ECO:0000256" key="3">
    <source>
        <dbReference type="ARBA" id="ARBA00023027"/>
    </source>
</evidence>
<dbReference type="PROSITE" id="PS00670">
    <property type="entry name" value="D_2_HYDROXYACID_DH_2"/>
    <property type="match status" value="1"/>
</dbReference>
<dbReference type="SUPFAM" id="SSF52283">
    <property type="entry name" value="Formate/glycerate dehydrogenase catalytic domain-like"/>
    <property type="match status" value="1"/>
</dbReference>
<dbReference type="AlphaFoldDB" id="X1QD08"/>
<dbReference type="GO" id="GO:0016616">
    <property type="term" value="F:oxidoreductase activity, acting on the CH-OH group of donors, NAD or NADP as acceptor"/>
    <property type="evidence" value="ECO:0007669"/>
    <property type="project" value="InterPro"/>
</dbReference>
<proteinExistence type="inferred from homology"/>
<reference evidence="5" key="1">
    <citation type="journal article" date="2014" name="Front. Microbiol.">
        <title>High frequency of phylogenetically diverse reductive dehalogenase-homologous genes in deep subseafloor sedimentary metagenomes.</title>
        <authorList>
            <person name="Kawai M."/>
            <person name="Futagami T."/>
            <person name="Toyoda A."/>
            <person name="Takaki Y."/>
            <person name="Nishi S."/>
            <person name="Hori S."/>
            <person name="Arai W."/>
            <person name="Tsubouchi T."/>
            <person name="Morono Y."/>
            <person name="Uchiyama I."/>
            <person name="Ito T."/>
            <person name="Fujiyama A."/>
            <person name="Inagaki F."/>
            <person name="Takami H."/>
        </authorList>
    </citation>
    <scope>NUCLEOTIDE SEQUENCE</scope>
    <source>
        <strain evidence="5">Expedition CK06-06</strain>
    </source>
</reference>
<keyword evidence="2" id="KW-0560">Oxidoreductase</keyword>
<dbReference type="PANTHER" id="PTHR42789:SF1">
    <property type="entry name" value="D-ISOMER SPECIFIC 2-HYDROXYACID DEHYDROGENASE FAMILY PROTEIN (AFU_ORTHOLOGUE AFUA_6G10090)"/>
    <property type="match status" value="1"/>
</dbReference>
<organism evidence="5">
    <name type="scientific">marine sediment metagenome</name>
    <dbReference type="NCBI Taxonomy" id="412755"/>
    <lineage>
        <taxon>unclassified sequences</taxon>
        <taxon>metagenomes</taxon>
        <taxon>ecological metagenomes</taxon>
    </lineage>
</organism>
<dbReference type="PROSITE" id="PS00065">
    <property type="entry name" value="D_2_HYDROXYACID_DH_1"/>
    <property type="match status" value="1"/>
</dbReference>
<evidence type="ECO:0000259" key="4">
    <source>
        <dbReference type="Pfam" id="PF02826"/>
    </source>
</evidence>
<accession>X1QD08</accession>
<dbReference type="Gene3D" id="3.40.50.720">
    <property type="entry name" value="NAD(P)-binding Rossmann-like Domain"/>
    <property type="match status" value="2"/>
</dbReference>
<dbReference type="PANTHER" id="PTHR42789">
    <property type="entry name" value="D-ISOMER SPECIFIC 2-HYDROXYACID DEHYDROGENASE FAMILY PROTEIN (AFU_ORTHOLOGUE AFUA_6G10090)"/>
    <property type="match status" value="1"/>
</dbReference>
<keyword evidence="3" id="KW-0520">NAD</keyword>
<comment type="caution">
    <text evidence="5">The sequence shown here is derived from an EMBL/GenBank/DDBJ whole genome shotgun (WGS) entry which is preliminary data.</text>
</comment>
<evidence type="ECO:0000256" key="2">
    <source>
        <dbReference type="ARBA" id="ARBA00023002"/>
    </source>
</evidence>